<feature type="region of interest" description="Disordered" evidence="1">
    <location>
        <begin position="141"/>
        <end position="163"/>
    </location>
</feature>
<dbReference type="InterPro" id="IPR010261">
    <property type="entry name" value="Tir_chaperone"/>
</dbReference>
<dbReference type="EMBL" id="JAAOCA010000008">
    <property type="protein sequence ID" value="MBD1598733.1"/>
    <property type="molecule type" value="Genomic_DNA"/>
</dbReference>
<dbReference type="Proteomes" id="UP000805841">
    <property type="component" value="Unassembled WGS sequence"/>
</dbReference>
<reference evidence="2 3" key="1">
    <citation type="journal article" date="2020" name="Insects">
        <title>Bacteria Belonging to Pseudomonas typographi sp. nov. from the Bark Beetle Ips typographus Have Genomic Potential to Aid in the Host Ecology.</title>
        <authorList>
            <person name="Peral-Aranega E."/>
            <person name="Saati-Santamaria Z."/>
            <person name="Kolarik M."/>
            <person name="Rivas R."/>
            <person name="Garcia-Fraile P."/>
        </authorList>
    </citation>
    <scope>NUCLEOTIDE SEQUENCE [LARGE SCALE GENOMIC DNA]</scope>
    <source>
        <strain evidence="2 3">CA3A</strain>
    </source>
</reference>
<proteinExistence type="predicted"/>
<accession>A0ABR7Z028</accession>
<dbReference type="Gene3D" id="3.30.1460.10">
    <property type="match status" value="1"/>
</dbReference>
<comment type="caution">
    <text evidence="2">The sequence shown here is derived from an EMBL/GenBank/DDBJ whole genome shotgun (WGS) entry which is preliminary data.</text>
</comment>
<dbReference type="RefSeq" id="WP_190419343.1">
    <property type="nucleotide sequence ID" value="NZ_JAAOCA010000008.1"/>
</dbReference>
<name>A0ABR7Z028_9PSED</name>
<evidence type="ECO:0000313" key="3">
    <source>
        <dbReference type="Proteomes" id="UP000805841"/>
    </source>
</evidence>
<keyword evidence="3" id="KW-1185">Reference proteome</keyword>
<evidence type="ECO:0000313" key="2">
    <source>
        <dbReference type="EMBL" id="MBD1598733.1"/>
    </source>
</evidence>
<evidence type="ECO:0000256" key="1">
    <source>
        <dbReference type="SAM" id="MobiDB-lite"/>
    </source>
</evidence>
<protein>
    <submittedName>
        <fullName evidence="2">Type III effector</fullName>
    </submittedName>
</protein>
<dbReference type="CDD" id="cd17020">
    <property type="entry name" value="T3SC_IA_ShcM-like"/>
    <property type="match status" value="1"/>
</dbReference>
<dbReference type="Pfam" id="PF05932">
    <property type="entry name" value="CesT"/>
    <property type="match status" value="1"/>
</dbReference>
<dbReference type="SUPFAM" id="SSF69635">
    <property type="entry name" value="Type III secretory system chaperone-like"/>
    <property type="match status" value="1"/>
</dbReference>
<gene>
    <name evidence="2" type="ORF">HAQ05_08445</name>
</gene>
<organism evidence="2 3">
    <name type="scientific">Pseudomonas typographi</name>
    <dbReference type="NCBI Taxonomy" id="2715964"/>
    <lineage>
        <taxon>Bacteria</taxon>
        <taxon>Pseudomonadati</taxon>
        <taxon>Pseudomonadota</taxon>
        <taxon>Gammaproteobacteria</taxon>
        <taxon>Pseudomonadales</taxon>
        <taxon>Pseudomonadaceae</taxon>
        <taxon>Pseudomonas</taxon>
    </lineage>
</organism>
<sequence length="163" mass="17650">MASSAYCTLIDQLCELTLIPNPSAFYERANLSVKEVDFNLTHNPGVGEGDIFIYCGFGPLPRGNREAVLQRLLETNLYLFSGPFSPSLAYNSETGQVVLTSNVMVDNLTAERLLGLMGGLADMALVWRGNHFLDNDARSKAAKATPIPQPGTRPAGLSAAFKR</sequence>